<reference evidence="4" key="1">
    <citation type="submission" date="2022-11" db="UniProtKB">
        <authorList>
            <consortium name="WormBaseParasite"/>
        </authorList>
    </citation>
    <scope>IDENTIFICATION</scope>
</reference>
<keyword evidence="1" id="KW-0175">Coiled coil</keyword>
<evidence type="ECO:0000256" key="1">
    <source>
        <dbReference type="SAM" id="Coils"/>
    </source>
</evidence>
<keyword evidence="3" id="KW-1185">Reference proteome</keyword>
<name>A0A914YLQ6_9BILA</name>
<organism evidence="3 4">
    <name type="scientific">Panagrolaimus superbus</name>
    <dbReference type="NCBI Taxonomy" id="310955"/>
    <lineage>
        <taxon>Eukaryota</taxon>
        <taxon>Metazoa</taxon>
        <taxon>Ecdysozoa</taxon>
        <taxon>Nematoda</taxon>
        <taxon>Chromadorea</taxon>
        <taxon>Rhabditida</taxon>
        <taxon>Tylenchina</taxon>
        <taxon>Panagrolaimomorpha</taxon>
        <taxon>Panagrolaimoidea</taxon>
        <taxon>Panagrolaimidae</taxon>
        <taxon>Panagrolaimus</taxon>
    </lineage>
</organism>
<proteinExistence type="predicted"/>
<feature type="compositionally biased region" description="Basic and acidic residues" evidence="2">
    <location>
        <begin position="1"/>
        <end position="10"/>
    </location>
</feature>
<evidence type="ECO:0000256" key="2">
    <source>
        <dbReference type="SAM" id="MobiDB-lite"/>
    </source>
</evidence>
<feature type="region of interest" description="Disordered" evidence="2">
    <location>
        <begin position="1"/>
        <end position="29"/>
    </location>
</feature>
<protein>
    <submittedName>
        <fullName evidence="4">Uncharacterized protein</fullName>
    </submittedName>
</protein>
<feature type="coiled-coil region" evidence="1">
    <location>
        <begin position="41"/>
        <end position="82"/>
    </location>
</feature>
<sequence>MFAGKEEHCSHHLNQRHHGEHYQNQKNADPAYPEARLEGILKGLEERVNAGRENLSKLRYQRADLEFELNGLQDEKMTLDDALSEAKKGEAFVREKERQINADFMELSDDRKKSDPAPLIKQTLILGRELFSLLLRDVAIEETSRKAFETRKEMTFKKEF</sequence>
<dbReference type="AlphaFoldDB" id="A0A914YLQ6"/>
<evidence type="ECO:0000313" key="4">
    <source>
        <dbReference type="WBParaSite" id="PSU_v2.g20297.t1"/>
    </source>
</evidence>
<evidence type="ECO:0000313" key="3">
    <source>
        <dbReference type="Proteomes" id="UP000887577"/>
    </source>
</evidence>
<accession>A0A914YLQ6</accession>
<dbReference type="WBParaSite" id="PSU_v2.g20297.t1">
    <property type="protein sequence ID" value="PSU_v2.g20297.t1"/>
    <property type="gene ID" value="PSU_v2.g20297"/>
</dbReference>
<dbReference type="Proteomes" id="UP000887577">
    <property type="component" value="Unplaced"/>
</dbReference>